<dbReference type="Proteomes" id="UP000094741">
    <property type="component" value="Unassembled WGS sequence"/>
</dbReference>
<accession>A0A1E5BG87</accession>
<dbReference type="Pfam" id="PF11444">
    <property type="entry name" value="DUF2895"/>
    <property type="match status" value="1"/>
</dbReference>
<keyword evidence="1" id="KW-1133">Transmembrane helix</keyword>
<dbReference type="OrthoDB" id="8558441at2"/>
<dbReference type="eggNOG" id="ENOG502Z7PS">
    <property type="taxonomic scope" value="Bacteria"/>
</dbReference>
<comment type="caution">
    <text evidence="2">The sequence shown here is derived from an EMBL/GenBank/DDBJ whole genome shotgun (WGS) entry which is preliminary data.</text>
</comment>
<evidence type="ECO:0008006" key="4">
    <source>
        <dbReference type="Google" id="ProtNLM"/>
    </source>
</evidence>
<sequence>MAGPRSKAEQLQKIIFWLLVGHVIWPVVILKLSSNIDAIPREMTVDVPPDLNMGITRKLYERDPAQVHGYAYMIHELINSWDEIEDKKKLDISTEEKRSQSFPVQLVSDYRCYITQEFEKELTQRRENYVAKGEYIGQARYSNLIPDLAFSDKNVYSLGDSWVVDLPVTQTEYYNGTKLYSRDISVKYRVIRGESRAINCHGAQWNFQLAGFYEEPKTIIRNSVETQ</sequence>
<evidence type="ECO:0000313" key="3">
    <source>
        <dbReference type="Proteomes" id="UP000094741"/>
    </source>
</evidence>
<dbReference type="STRING" id="1187848.A1QO_00600"/>
<evidence type="ECO:0000256" key="1">
    <source>
        <dbReference type="SAM" id="Phobius"/>
    </source>
</evidence>
<gene>
    <name evidence="2" type="ORF">A1QO_00600</name>
</gene>
<feature type="transmembrane region" description="Helical" evidence="1">
    <location>
        <begin position="14"/>
        <end position="33"/>
    </location>
</feature>
<dbReference type="RefSeq" id="WP_017041645.1">
    <property type="nucleotide sequence ID" value="NZ_AJYQ02000078.1"/>
</dbReference>
<protein>
    <recommendedName>
        <fullName evidence="4">Integrating conjugative element protein</fullName>
    </recommendedName>
</protein>
<reference evidence="2 3" key="1">
    <citation type="journal article" date="2012" name="Science">
        <title>Ecological populations of bacteria act as socially cohesive units of antibiotic production and resistance.</title>
        <authorList>
            <person name="Cordero O.X."/>
            <person name="Wildschutte H."/>
            <person name="Kirkup B."/>
            <person name="Proehl S."/>
            <person name="Ngo L."/>
            <person name="Hussain F."/>
            <person name="Le Roux F."/>
            <person name="Mincer T."/>
            <person name="Polz M.F."/>
        </authorList>
    </citation>
    <scope>NUCLEOTIDE SEQUENCE [LARGE SCALE GENOMIC DNA]</scope>
    <source>
        <strain evidence="2 3">ZF-129</strain>
    </source>
</reference>
<proteinExistence type="predicted"/>
<organism evidence="2 3">
    <name type="scientific">Vibrio genomosp. F10 str. ZF-129</name>
    <dbReference type="NCBI Taxonomy" id="1187848"/>
    <lineage>
        <taxon>Bacteria</taxon>
        <taxon>Pseudomonadati</taxon>
        <taxon>Pseudomonadota</taxon>
        <taxon>Gammaproteobacteria</taxon>
        <taxon>Vibrionales</taxon>
        <taxon>Vibrionaceae</taxon>
        <taxon>Vibrio</taxon>
    </lineage>
</organism>
<keyword evidence="1" id="KW-0812">Transmembrane</keyword>
<dbReference type="EMBL" id="AJYQ02000078">
    <property type="protein sequence ID" value="OEE35291.1"/>
    <property type="molecule type" value="Genomic_DNA"/>
</dbReference>
<dbReference type="AlphaFoldDB" id="A0A1E5BG87"/>
<evidence type="ECO:0000313" key="2">
    <source>
        <dbReference type="EMBL" id="OEE35291.1"/>
    </source>
</evidence>
<dbReference type="InterPro" id="IPR021548">
    <property type="entry name" value="DUF2895"/>
</dbReference>
<name>A0A1E5BG87_9VIBR</name>
<keyword evidence="1" id="KW-0472">Membrane</keyword>